<evidence type="ECO:0000256" key="1">
    <source>
        <dbReference type="SAM" id="SignalP"/>
    </source>
</evidence>
<organism evidence="2">
    <name type="scientific">uncultured marine bacterium HF10_45G01</name>
    <dbReference type="NCBI Taxonomy" id="415446"/>
    <lineage>
        <taxon>Bacteria</taxon>
        <taxon>environmental samples</taxon>
    </lineage>
</organism>
<feature type="chain" id="PRO_5002668502" evidence="1">
    <location>
        <begin position="21"/>
        <end position="335"/>
    </location>
</feature>
<name>A4GJQ0_9BACT</name>
<dbReference type="AlphaFoldDB" id="A4GJQ0"/>
<protein>
    <submittedName>
        <fullName evidence="2">Uncharacterized protein</fullName>
    </submittedName>
</protein>
<dbReference type="InterPro" id="IPR025975">
    <property type="entry name" value="Polysacc_lyase"/>
</dbReference>
<feature type="signal peptide" evidence="1">
    <location>
        <begin position="1"/>
        <end position="20"/>
    </location>
</feature>
<dbReference type="EMBL" id="EF107103">
    <property type="protein sequence ID" value="ABL97345.1"/>
    <property type="molecule type" value="Genomic_DNA"/>
</dbReference>
<reference evidence="2" key="1">
    <citation type="journal article" date="2007" name="Environ. Microbiol.">
        <title>Proteorhodopsin photosystem gene clusters exhibit co-evolutionary trends and shared ancestry among diverse marine microbial phyla.</title>
        <authorList>
            <person name="McCarren J."/>
            <person name="Delong E.F."/>
        </authorList>
    </citation>
    <scope>NUCLEOTIDE SEQUENCE</scope>
</reference>
<gene>
    <name evidence="2" type="ORF">ALOHA_HF1045G01.0012</name>
</gene>
<evidence type="ECO:0000313" key="2">
    <source>
        <dbReference type="EMBL" id="ABL97345.1"/>
    </source>
</evidence>
<sequence length="335" mass="39039">MKKFLSILLIFLLVPSISYANKWHIKMKKQEKKDFAHYVLKAQSDNKMVFNLRNIKNSNIYKFFDKFEDRMGVAEKGVEFNLKYSFEGHKQDWSRWGKPGHAQRFQIMEPYKETTKKNKTKWYRVGYFFPEDVKIEKHTISLFDFKKLYGKGEKTHDAALNIINNRFNWVFNSPNYTSHKNETGEEYLYFDTYFVNLDDYFSPLKGKWVNVLVNAKWAEDGFLHLWIDGKLRSSYYGDTLGGASSVRFKFGPYRHHMNQATNAGVQIPDLKIKYSNVGKADNCDDLWSGCSEIVSQLNGETQLNGVRMVAFCKTAPQSDGSSCKNLGYPNNPKPF</sequence>
<keyword evidence="1" id="KW-0732">Signal</keyword>
<proteinExistence type="predicted"/>
<accession>A4GJQ0</accession>
<dbReference type="Gene3D" id="2.60.120.200">
    <property type="match status" value="1"/>
</dbReference>
<dbReference type="Pfam" id="PF14099">
    <property type="entry name" value="Polysacc_lyase"/>
    <property type="match status" value="1"/>
</dbReference>